<feature type="region of interest" description="Disordered" evidence="1">
    <location>
        <begin position="1"/>
        <end position="140"/>
    </location>
</feature>
<dbReference type="Proteomes" id="UP000023152">
    <property type="component" value="Unassembled WGS sequence"/>
</dbReference>
<dbReference type="EMBL" id="ASPP01010461">
    <property type="protein sequence ID" value="ETO22805.1"/>
    <property type="molecule type" value="Genomic_DNA"/>
</dbReference>
<feature type="compositionally biased region" description="Pro residues" evidence="1">
    <location>
        <begin position="1"/>
        <end position="15"/>
    </location>
</feature>
<proteinExistence type="predicted"/>
<feature type="compositionally biased region" description="Gly residues" evidence="1">
    <location>
        <begin position="119"/>
        <end position="134"/>
    </location>
</feature>
<dbReference type="AlphaFoldDB" id="X6N935"/>
<evidence type="ECO:0000256" key="1">
    <source>
        <dbReference type="SAM" id="MobiDB-lite"/>
    </source>
</evidence>
<organism evidence="2 3">
    <name type="scientific">Reticulomyxa filosa</name>
    <dbReference type="NCBI Taxonomy" id="46433"/>
    <lineage>
        <taxon>Eukaryota</taxon>
        <taxon>Sar</taxon>
        <taxon>Rhizaria</taxon>
        <taxon>Retaria</taxon>
        <taxon>Foraminifera</taxon>
        <taxon>Monothalamids</taxon>
        <taxon>Reticulomyxidae</taxon>
        <taxon>Reticulomyxa</taxon>
    </lineage>
</organism>
<comment type="caution">
    <text evidence="2">The sequence shown here is derived from an EMBL/GenBank/DDBJ whole genome shotgun (WGS) entry which is preliminary data.</text>
</comment>
<feature type="compositionally biased region" description="Polar residues" evidence="1">
    <location>
        <begin position="84"/>
        <end position="117"/>
    </location>
</feature>
<feature type="compositionally biased region" description="Polar residues" evidence="1">
    <location>
        <begin position="22"/>
        <end position="32"/>
    </location>
</feature>
<gene>
    <name evidence="2" type="ORF">RFI_14387</name>
</gene>
<accession>X6N935</accession>
<evidence type="ECO:0000313" key="2">
    <source>
        <dbReference type="EMBL" id="ETO22805.1"/>
    </source>
</evidence>
<evidence type="ECO:0000313" key="3">
    <source>
        <dbReference type="Proteomes" id="UP000023152"/>
    </source>
</evidence>
<reference evidence="2 3" key="1">
    <citation type="journal article" date="2013" name="Curr. Biol.">
        <title>The Genome of the Foraminiferan Reticulomyxa filosa.</title>
        <authorList>
            <person name="Glockner G."/>
            <person name="Hulsmann N."/>
            <person name="Schleicher M."/>
            <person name="Noegel A.A."/>
            <person name="Eichinger L."/>
            <person name="Gallinger C."/>
            <person name="Pawlowski J."/>
            <person name="Sierra R."/>
            <person name="Euteneuer U."/>
            <person name="Pillet L."/>
            <person name="Moustafa A."/>
            <person name="Platzer M."/>
            <person name="Groth M."/>
            <person name="Szafranski K."/>
            <person name="Schliwa M."/>
        </authorList>
    </citation>
    <scope>NUCLEOTIDE SEQUENCE [LARGE SCALE GENOMIC DNA]</scope>
</reference>
<name>X6N935_RETFI</name>
<feature type="compositionally biased region" description="Low complexity" evidence="1">
    <location>
        <begin position="42"/>
        <end position="53"/>
    </location>
</feature>
<keyword evidence="3" id="KW-1185">Reference proteome</keyword>
<protein>
    <submittedName>
        <fullName evidence="2">Uncharacterized protein</fullName>
    </submittedName>
</protein>
<sequence length="560" mass="62922">MYAKSPPPNRAPPALVPKRSLDTFSGQSQDNSTEPKRHMDSPTTTTPTATTRRTLGESPRVNRSEKKSFSSSSNQEKSQLDAPTLSNDETNSSGLYVSKTNTNASEDSSVRTLQSSSGGRDGGGGGGGGGGGTVGAMTMSDTTMTSSQGEVLLHVHSWEYLLTYTLSEHSENKETVRDKVLSKHKNSLWIPALLSIEKDSLKFTLHELQSPLSITSPTAKTSLSSKALCSHTLFLSEMSEIQKSYKTVDGQRFVLEIDMLISKIRISLTNVEQRDYWHQEISHHHLNYYVWRSSGLDGMNRCSRETINAVSKALKREDMNEKEQLCYQYVEDILKLVNDLMKQFYRQQAQTQRQTQAQMDAIPSLRVYIVCRLFRLLHSVRFFFMSYLKSISFGNVNVILPECNDMKKFLQELKSEPWSAIFANTDKDNDINSNNNPSSLNTSMIDFLIDKMHRQMLHLSFALTSTCCEQMDKVQQDLLTLNTRSGNNNYTGGTNGGGGGGGNALSLLEKEHNELKSEYNKLKRSWEVHRERLQEYVIAHRDAVAQLKNSFAQRTNCAKS</sequence>